<dbReference type="KEGG" id="eus:EUTSA_v10019602mg"/>
<dbReference type="Proteomes" id="UP000030689">
    <property type="component" value="Unassembled WGS sequence"/>
</dbReference>
<dbReference type="AlphaFoldDB" id="V4MAK9"/>
<reference evidence="1 2" key="1">
    <citation type="journal article" date="2013" name="Front. Plant Sci.">
        <title>The Reference Genome of the Halophytic Plant Eutrema salsugineum.</title>
        <authorList>
            <person name="Yang R."/>
            <person name="Jarvis D.E."/>
            <person name="Chen H."/>
            <person name="Beilstein M.A."/>
            <person name="Grimwood J."/>
            <person name="Jenkins J."/>
            <person name="Shu S."/>
            <person name="Prochnik S."/>
            <person name="Xin M."/>
            <person name="Ma C."/>
            <person name="Schmutz J."/>
            <person name="Wing R.A."/>
            <person name="Mitchell-Olds T."/>
            <person name="Schumaker K.S."/>
            <person name="Wang X."/>
        </authorList>
    </citation>
    <scope>NUCLEOTIDE SEQUENCE [LARGE SCALE GENOMIC DNA]</scope>
</reference>
<evidence type="ECO:0000313" key="1">
    <source>
        <dbReference type="EMBL" id="ESQ28216.1"/>
    </source>
</evidence>
<dbReference type="Pfam" id="PF06651">
    <property type="entry name" value="DUF1163"/>
    <property type="match status" value="1"/>
</dbReference>
<protein>
    <submittedName>
        <fullName evidence="1">Uncharacterized protein</fullName>
    </submittedName>
</protein>
<proteinExistence type="predicted"/>
<sequence>YNNLKRDYPQLLRVSAAVSEEDIGGLFGKEINKDMKEKREVHFGSRFSLTDCREDTTGVLSYACDDITLRFEPGSEMKATLFVENKRHPRCIHFVD</sequence>
<dbReference type="Gramene" id="ESQ28216">
    <property type="protein sequence ID" value="ESQ28216"/>
    <property type="gene ID" value="EUTSA_v10019602mg"/>
</dbReference>
<dbReference type="EMBL" id="KI517953">
    <property type="protein sequence ID" value="ESQ28216.1"/>
    <property type="molecule type" value="Genomic_DNA"/>
</dbReference>
<evidence type="ECO:0000313" key="2">
    <source>
        <dbReference type="Proteomes" id="UP000030689"/>
    </source>
</evidence>
<dbReference type="PANTHER" id="PTHR31125:SF8">
    <property type="entry name" value="F20P5.22 PROTEIN"/>
    <property type="match status" value="1"/>
</dbReference>
<gene>
    <name evidence="1" type="ORF">EUTSA_v10019602mg</name>
</gene>
<name>V4MAK9_EUTSA</name>
<feature type="non-terminal residue" evidence="1">
    <location>
        <position position="1"/>
    </location>
</feature>
<keyword evidence="2" id="KW-1185">Reference proteome</keyword>
<dbReference type="OMA" id="VFGKHPR"/>
<organism evidence="1 2">
    <name type="scientific">Eutrema salsugineum</name>
    <name type="common">Saltwater cress</name>
    <name type="synonym">Sisymbrium salsugineum</name>
    <dbReference type="NCBI Taxonomy" id="72664"/>
    <lineage>
        <taxon>Eukaryota</taxon>
        <taxon>Viridiplantae</taxon>
        <taxon>Streptophyta</taxon>
        <taxon>Embryophyta</taxon>
        <taxon>Tracheophyta</taxon>
        <taxon>Spermatophyta</taxon>
        <taxon>Magnoliopsida</taxon>
        <taxon>eudicotyledons</taxon>
        <taxon>Gunneridae</taxon>
        <taxon>Pentapetalae</taxon>
        <taxon>rosids</taxon>
        <taxon>malvids</taxon>
        <taxon>Brassicales</taxon>
        <taxon>Brassicaceae</taxon>
        <taxon>Eutremeae</taxon>
        <taxon>Eutrema</taxon>
    </lineage>
</organism>
<accession>V4MAK9</accession>
<dbReference type="InterPro" id="IPR009544">
    <property type="entry name" value="DUF1163"/>
</dbReference>
<dbReference type="OrthoDB" id="1111561at2759"/>
<dbReference type="PANTHER" id="PTHR31125">
    <property type="entry name" value="F20P5.22 PROTEIN-RELATED"/>
    <property type="match status" value="1"/>
</dbReference>